<dbReference type="AlphaFoldDB" id="A0A192CBR1"/>
<evidence type="ECO:0000313" key="2">
    <source>
        <dbReference type="Proteomes" id="UP000183316"/>
    </source>
</evidence>
<gene>
    <name evidence="1" type="ORF">WLH_02272</name>
</gene>
<reference evidence="1 2" key="1">
    <citation type="submission" date="2016-03" db="EMBL/GenBank/DDBJ databases">
        <title>Genome Sequence and Comparative Pathogenic Determinants of Uropathogenic Escherichia coli O25b:H4, a Clinical Isolate from Saudi Arabia.</title>
        <authorList>
            <person name="Alyamani E.A.J."/>
            <person name="Khiyami M.A."/>
            <person name="Booq R.Y."/>
            <person name="Bahwerth F.S."/>
            <person name="Vaisvil B."/>
            <person name="Schmitt D.P."/>
            <person name="Kapatral V."/>
        </authorList>
    </citation>
    <scope>NUCLEOTIDE SEQUENCE [LARGE SCALE GENOMIC DNA]</scope>
    <source>
        <strain evidence="1 2">O25b:H4</strain>
    </source>
</reference>
<sequence length="31" mass="3737">MLNIRSFDKRSVFRKTLPFPALAQYSFLFSR</sequence>
<proteinExistence type="predicted"/>
<protein>
    <submittedName>
        <fullName evidence="1">Uncharacterized protein</fullName>
    </submittedName>
</protein>
<dbReference type="EMBL" id="CP015085">
    <property type="protein sequence ID" value="ANK03533.1"/>
    <property type="molecule type" value="Genomic_DNA"/>
</dbReference>
<organism evidence="1 2">
    <name type="scientific">Escherichia coli O25b:H4</name>
    <dbReference type="NCBI Taxonomy" id="941280"/>
    <lineage>
        <taxon>Bacteria</taxon>
        <taxon>Pseudomonadati</taxon>
        <taxon>Pseudomonadota</taxon>
        <taxon>Gammaproteobacteria</taxon>
        <taxon>Enterobacterales</taxon>
        <taxon>Enterobacteriaceae</taxon>
        <taxon>Escherichia</taxon>
    </lineage>
</organism>
<accession>A0A192CBR1</accession>
<dbReference type="Proteomes" id="UP000183316">
    <property type="component" value="Chromosome"/>
</dbReference>
<evidence type="ECO:0000313" key="1">
    <source>
        <dbReference type="EMBL" id="ANK03533.1"/>
    </source>
</evidence>
<name>A0A192CBR1_ECO25</name>